<keyword evidence="1" id="KW-0175">Coiled coil</keyword>
<dbReference type="GeneID" id="39978476"/>
<feature type="coiled-coil region" evidence="1">
    <location>
        <begin position="132"/>
        <end position="159"/>
    </location>
</feature>
<dbReference type="EMBL" id="LRBP01000020">
    <property type="protein sequence ID" value="OII72735.1"/>
    <property type="molecule type" value="Genomic_DNA"/>
</dbReference>
<evidence type="ECO:0000256" key="1">
    <source>
        <dbReference type="SAM" id="Coils"/>
    </source>
</evidence>
<dbReference type="Proteomes" id="UP000186176">
    <property type="component" value="Unassembled WGS sequence"/>
</dbReference>
<dbReference type="RefSeq" id="XP_028874132.1">
    <property type="nucleotide sequence ID" value="XM_029018697.1"/>
</dbReference>
<dbReference type="AlphaFoldDB" id="A0A1J4MFF3"/>
<keyword evidence="3" id="KW-1185">Reference proteome</keyword>
<reference evidence="2 3" key="1">
    <citation type="submission" date="2016-10" db="EMBL/GenBank/DDBJ databases">
        <title>Reductive evolution of mitochondrial metabolism and differential evolution of invasion-related proteins in Cryptosporidium.</title>
        <authorList>
            <person name="Liu S."/>
            <person name="Roellig D.M."/>
            <person name="Guo Y."/>
            <person name="Li N."/>
            <person name="Frace M.A."/>
            <person name="Tang K."/>
            <person name="Zhang L."/>
            <person name="Feng Y."/>
            <person name="Xiao L."/>
        </authorList>
    </citation>
    <scope>NUCLEOTIDE SEQUENCE [LARGE SCALE GENOMIC DNA]</scope>
    <source>
        <strain evidence="2">39726</strain>
    </source>
</reference>
<gene>
    <name evidence="2" type="ORF">cubi_01685</name>
</gene>
<accession>A0A1J4MFF3</accession>
<dbReference type="OrthoDB" id="342679at2759"/>
<protein>
    <submittedName>
        <fullName evidence="2">Uncharacterized protein</fullName>
    </submittedName>
</protein>
<organism evidence="2 3">
    <name type="scientific">Cryptosporidium ubiquitum</name>
    <dbReference type="NCBI Taxonomy" id="857276"/>
    <lineage>
        <taxon>Eukaryota</taxon>
        <taxon>Sar</taxon>
        <taxon>Alveolata</taxon>
        <taxon>Apicomplexa</taxon>
        <taxon>Conoidasida</taxon>
        <taxon>Coccidia</taxon>
        <taxon>Eucoccidiorida</taxon>
        <taxon>Eimeriorina</taxon>
        <taxon>Cryptosporidiidae</taxon>
        <taxon>Cryptosporidium</taxon>
    </lineage>
</organism>
<evidence type="ECO:0000313" key="3">
    <source>
        <dbReference type="Proteomes" id="UP000186176"/>
    </source>
</evidence>
<sequence length="225" mass="26334">MKRSIGIISSLCSIFLLIGIECLQFNELSFKRKQKADNKLESIQNKSSLLECTDALNSWSYFAKMSVKKLLEDEFKKKEYIFFLETLTPQIYTIDESFNQCKMELLKYNISTKNETGQFKLELKSKGEKEMVFNTKESVKEALNRIEELSQRNDLINEAKKLILDFDSNNICTECKLFSSQMALISVLKRLRLIYNSYIIELESNIDLNILKEIEKSENKNLRQN</sequence>
<comment type="caution">
    <text evidence="2">The sequence shown here is derived from an EMBL/GenBank/DDBJ whole genome shotgun (WGS) entry which is preliminary data.</text>
</comment>
<dbReference type="VEuPathDB" id="CryptoDB:cubi_01685"/>
<evidence type="ECO:0000313" key="2">
    <source>
        <dbReference type="EMBL" id="OII72735.1"/>
    </source>
</evidence>
<proteinExistence type="predicted"/>
<name>A0A1J4MFF3_9CRYT</name>